<dbReference type="InterPro" id="IPR010516">
    <property type="entry name" value="SAP18"/>
</dbReference>
<dbReference type="PANTHER" id="PTHR13082:SF0">
    <property type="entry name" value="HISTONE DEACETYLASE COMPLEX SUBUNIT SAP18"/>
    <property type="match status" value="1"/>
</dbReference>
<dbReference type="AlphaFoldDB" id="A0A8H3FWM3"/>
<dbReference type="OrthoDB" id="440566at2759"/>
<dbReference type="PANTHER" id="PTHR13082">
    <property type="entry name" value="SAP18"/>
    <property type="match status" value="1"/>
</dbReference>
<dbReference type="Pfam" id="PF06487">
    <property type="entry name" value="SAP18"/>
    <property type="match status" value="1"/>
</dbReference>
<gene>
    <name evidence="3" type="ORF">HETSPECPRED_006918</name>
</gene>
<keyword evidence="4" id="KW-1185">Reference proteome</keyword>
<proteinExistence type="inferred from homology"/>
<protein>
    <recommendedName>
        <fullName evidence="5">Sin3-associated polypeptide Sap18</fullName>
    </recommendedName>
</protein>
<accession>A0A8H3FWM3</accession>
<dbReference type="EMBL" id="CAJPDS010000049">
    <property type="protein sequence ID" value="CAF9928746.1"/>
    <property type="molecule type" value="Genomic_DNA"/>
</dbReference>
<dbReference type="Proteomes" id="UP000664521">
    <property type="component" value="Unassembled WGS sequence"/>
</dbReference>
<evidence type="ECO:0000256" key="2">
    <source>
        <dbReference type="SAM" id="MobiDB-lite"/>
    </source>
</evidence>
<comment type="caution">
    <text evidence="3">The sequence shown here is derived from an EMBL/GenBank/DDBJ whole genome shotgun (WGS) entry which is preliminary data.</text>
</comment>
<organism evidence="3 4">
    <name type="scientific">Heterodermia speciosa</name>
    <dbReference type="NCBI Taxonomy" id="116794"/>
    <lineage>
        <taxon>Eukaryota</taxon>
        <taxon>Fungi</taxon>
        <taxon>Dikarya</taxon>
        <taxon>Ascomycota</taxon>
        <taxon>Pezizomycotina</taxon>
        <taxon>Lecanoromycetes</taxon>
        <taxon>OSLEUM clade</taxon>
        <taxon>Lecanoromycetidae</taxon>
        <taxon>Caliciales</taxon>
        <taxon>Physciaceae</taxon>
        <taxon>Heterodermia</taxon>
    </lineage>
</organism>
<evidence type="ECO:0008006" key="5">
    <source>
        <dbReference type="Google" id="ProtNLM"/>
    </source>
</evidence>
<name>A0A8H3FWM3_9LECA</name>
<dbReference type="GO" id="GO:0005634">
    <property type="term" value="C:nucleus"/>
    <property type="evidence" value="ECO:0007669"/>
    <property type="project" value="TreeGrafter"/>
</dbReference>
<feature type="region of interest" description="Disordered" evidence="2">
    <location>
        <begin position="231"/>
        <end position="267"/>
    </location>
</feature>
<dbReference type="Gene3D" id="3.10.20.550">
    <property type="entry name" value="ASAP complex, SAP18 subunit"/>
    <property type="match status" value="1"/>
</dbReference>
<evidence type="ECO:0000313" key="3">
    <source>
        <dbReference type="EMBL" id="CAF9928746.1"/>
    </source>
</evidence>
<dbReference type="InterPro" id="IPR042534">
    <property type="entry name" value="SAP18_sf"/>
</dbReference>
<sequence length="267" mass="27395">MASAPAKIDRQTTTPFHLKLFYKTGGFHRLDEFLPSSSSTSLPPHLQIYTWPTCSLRELSHLLLTALPSLLTSSPTTTPIGTRLAYRLIYPDTRAPPSAPPRYIAKELGSIVVGGDGEGGGIWPSEEELARFGGNGDAVMKGKLGGEPEKTLQEARFVVGDFVDCAVFEAGGDGAIAAAPRGGEGLGRGGGGGGGVGRENGFGSGYRGRAGGGMMGGGVRGGGGGGGGMYNGRLGGEGVPSGEWRRGERIPEGPGRGGYGRGRGRGY</sequence>
<evidence type="ECO:0000313" key="4">
    <source>
        <dbReference type="Proteomes" id="UP000664521"/>
    </source>
</evidence>
<reference evidence="3" key="1">
    <citation type="submission" date="2021-03" db="EMBL/GenBank/DDBJ databases">
        <authorList>
            <person name="Tagirdzhanova G."/>
        </authorList>
    </citation>
    <scope>NUCLEOTIDE SEQUENCE</scope>
</reference>
<evidence type="ECO:0000256" key="1">
    <source>
        <dbReference type="ARBA" id="ARBA00009143"/>
    </source>
</evidence>
<comment type="similarity">
    <text evidence="1">Belongs to the SAP18 family.</text>
</comment>